<dbReference type="EMBL" id="AWUE01014859">
    <property type="protein sequence ID" value="OMP01038.1"/>
    <property type="molecule type" value="Genomic_DNA"/>
</dbReference>
<dbReference type="OrthoDB" id="1915431at2759"/>
<dbReference type="Pfam" id="PF03321">
    <property type="entry name" value="GH3"/>
    <property type="match status" value="1"/>
</dbReference>
<protein>
    <submittedName>
        <fullName evidence="1">GH3 auxin-responsive promoter</fullName>
    </submittedName>
</protein>
<comment type="caution">
    <text evidence="1">The sequence shown here is derived from an EMBL/GenBank/DDBJ whole genome shotgun (WGS) entry which is preliminary data.</text>
</comment>
<accession>A0A1R3K213</accession>
<gene>
    <name evidence="1" type="ORF">COLO4_12203</name>
</gene>
<keyword evidence="2" id="KW-1185">Reference proteome</keyword>
<evidence type="ECO:0000313" key="1">
    <source>
        <dbReference type="EMBL" id="OMP01038.1"/>
    </source>
</evidence>
<dbReference type="PANTHER" id="PTHR31901">
    <property type="entry name" value="GH3 DOMAIN-CONTAINING PROTEIN"/>
    <property type="match status" value="1"/>
</dbReference>
<dbReference type="InterPro" id="IPR004993">
    <property type="entry name" value="GH3"/>
</dbReference>
<dbReference type="GO" id="GO:0005737">
    <property type="term" value="C:cytoplasm"/>
    <property type="evidence" value="ECO:0007669"/>
    <property type="project" value="TreeGrafter"/>
</dbReference>
<sequence>MARIQYESDGLKIMEDLTNNADQIQQRVLSEILTRNAATEYLKRFLNAQIDNQLFKKIVPIVSYEDIRPYIDRIANGEPSDILLADPVIEFHISTGTSGGKPKLIPATADVLEKRVVFNTLLGSVMRKHVGDPNQGGKGLQFLFVKPEIETPCGLKARAVSTSALKDDTRSR</sequence>
<dbReference type="AlphaFoldDB" id="A0A1R3K213"/>
<organism evidence="1 2">
    <name type="scientific">Corchorus olitorius</name>
    <dbReference type="NCBI Taxonomy" id="93759"/>
    <lineage>
        <taxon>Eukaryota</taxon>
        <taxon>Viridiplantae</taxon>
        <taxon>Streptophyta</taxon>
        <taxon>Embryophyta</taxon>
        <taxon>Tracheophyta</taxon>
        <taxon>Spermatophyta</taxon>
        <taxon>Magnoliopsida</taxon>
        <taxon>eudicotyledons</taxon>
        <taxon>Gunneridae</taxon>
        <taxon>Pentapetalae</taxon>
        <taxon>rosids</taxon>
        <taxon>malvids</taxon>
        <taxon>Malvales</taxon>
        <taxon>Malvaceae</taxon>
        <taxon>Grewioideae</taxon>
        <taxon>Apeibeae</taxon>
        <taxon>Corchorus</taxon>
    </lineage>
</organism>
<dbReference type="PANTHER" id="PTHR31901:SF57">
    <property type="entry name" value="INDOLE-3-ACETIC ACID-AMIDO SYNTHETASE GH3.17-LIKE ISOFORM X3"/>
    <property type="match status" value="1"/>
</dbReference>
<dbReference type="GO" id="GO:0016881">
    <property type="term" value="F:acid-amino acid ligase activity"/>
    <property type="evidence" value="ECO:0007669"/>
    <property type="project" value="TreeGrafter"/>
</dbReference>
<name>A0A1R3K213_9ROSI</name>
<reference evidence="2" key="1">
    <citation type="submission" date="2013-09" db="EMBL/GenBank/DDBJ databases">
        <title>Corchorus olitorius genome sequencing.</title>
        <authorList>
            <person name="Alam M."/>
            <person name="Haque M.S."/>
            <person name="Islam M.S."/>
            <person name="Emdad E.M."/>
            <person name="Islam M.M."/>
            <person name="Ahmed B."/>
            <person name="Halim A."/>
            <person name="Hossen Q.M.M."/>
            <person name="Hossain M.Z."/>
            <person name="Ahmed R."/>
            <person name="Khan M.M."/>
            <person name="Islam R."/>
            <person name="Rashid M.M."/>
            <person name="Khan S.A."/>
            <person name="Rahman M.S."/>
            <person name="Alam M."/>
            <person name="Yahiya A.S."/>
            <person name="Khan M.S."/>
            <person name="Azam M.S."/>
            <person name="Haque T."/>
            <person name="Lashkar M.Z.H."/>
            <person name="Akhand A.I."/>
            <person name="Morshed G."/>
            <person name="Roy S."/>
            <person name="Uddin K.S."/>
            <person name="Rabeya T."/>
            <person name="Hossain A.S."/>
            <person name="Chowdhury A."/>
            <person name="Snigdha A.R."/>
            <person name="Mortoza M.S."/>
            <person name="Matin S.A."/>
            <person name="Hoque S.M.E."/>
            <person name="Islam M.K."/>
            <person name="Roy D.K."/>
            <person name="Haider R."/>
            <person name="Moosa M.M."/>
            <person name="Elias S.M."/>
            <person name="Hasan A.M."/>
            <person name="Jahan S."/>
            <person name="Shafiuddin M."/>
            <person name="Mahmood N."/>
            <person name="Shommy N.S."/>
        </authorList>
    </citation>
    <scope>NUCLEOTIDE SEQUENCE [LARGE SCALE GENOMIC DNA]</scope>
    <source>
        <strain evidence="2">cv. O-4</strain>
    </source>
</reference>
<evidence type="ECO:0000313" key="2">
    <source>
        <dbReference type="Proteomes" id="UP000187203"/>
    </source>
</evidence>
<proteinExistence type="predicted"/>
<dbReference type="Proteomes" id="UP000187203">
    <property type="component" value="Unassembled WGS sequence"/>
</dbReference>